<evidence type="ECO:0000313" key="1">
    <source>
        <dbReference type="EMBL" id="GAH06706.1"/>
    </source>
</evidence>
<name>X1CEE8_9ZZZZ</name>
<comment type="caution">
    <text evidence="1">The sequence shown here is derived from an EMBL/GenBank/DDBJ whole genome shotgun (WGS) entry which is preliminary data.</text>
</comment>
<reference evidence="1" key="1">
    <citation type="journal article" date="2014" name="Front. Microbiol.">
        <title>High frequency of phylogenetically diverse reductive dehalogenase-homologous genes in deep subseafloor sedimentary metagenomes.</title>
        <authorList>
            <person name="Kawai M."/>
            <person name="Futagami T."/>
            <person name="Toyoda A."/>
            <person name="Takaki Y."/>
            <person name="Nishi S."/>
            <person name="Hori S."/>
            <person name="Arai W."/>
            <person name="Tsubouchi T."/>
            <person name="Morono Y."/>
            <person name="Uchiyama I."/>
            <person name="Ito T."/>
            <person name="Fujiyama A."/>
            <person name="Inagaki F."/>
            <person name="Takami H."/>
        </authorList>
    </citation>
    <scope>NUCLEOTIDE SEQUENCE</scope>
    <source>
        <strain evidence="1">Expedition CK06-06</strain>
    </source>
</reference>
<protein>
    <submittedName>
        <fullName evidence="1">Uncharacterized protein</fullName>
    </submittedName>
</protein>
<dbReference type="EMBL" id="BART01035995">
    <property type="protein sequence ID" value="GAH06706.1"/>
    <property type="molecule type" value="Genomic_DNA"/>
</dbReference>
<organism evidence="1">
    <name type="scientific">marine sediment metagenome</name>
    <dbReference type="NCBI Taxonomy" id="412755"/>
    <lineage>
        <taxon>unclassified sequences</taxon>
        <taxon>metagenomes</taxon>
        <taxon>ecological metagenomes</taxon>
    </lineage>
</organism>
<proteinExistence type="predicted"/>
<dbReference type="AlphaFoldDB" id="X1CEE8"/>
<accession>X1CEE8</accession>
<sequence length="60" mass="6779">MCTIHDWDAFCEDCIPIHEEECEGFTDYASRPVVNSPRMGECGYTGGSIDVERDGVFKMQ</sequence>
<gene>
    <name evidence="1" type="ORF">S01H4_60889</name>
</gene>